<comment type="similarity">
    <text evidence="3">Belongs to the methyl-accepting chemotaxis (MCP) protein family.</text>
</comment>
<comment type="subcellular location">
    <subcellularLocation>
        <location evidence="1">Membrane</location>
    </subcellularLocation>
</comment>
<evidence type="ECO:0000256" key="3">
    <source>
        <dbReference type="ARBA" id="ARBA00029447"/>
    </source>
</evidence>
<evidence type="ECO:0000256" key="2">
    <source>
        <dbReference type="ARBA" id="ARBA00023224"/>
    </source>
</evidence>
<feature type="domain" description="HAMP" evidence="7">
    <location>
        <begin position="382"/>
        <end position="436"/>
    </location>
</feature>
<evidence type="ECO:0000313" key="8">
    <source>
        <dbReference type="EMBL" id="MFM4892891.1"/>
    </source>
</evidence>
<dbReference type="Pfam" id="PF22673">
    <property type="entry name" value="MCP-like_PDC_1"/>
    <property type="match status" value="1"/>
</dbReference>
<organism evidence="8 9">
    <name type="scientific">Aeromonas bivalvium</name>
    <dbReference type="NCBI Taxonomy" id="440079"/>
    <lineage>
        <taxon>Bacteria</taxon>
        <taxon>Pseudomonadati</taxon>
        <taxon>Pseudomonadota</taxon>
        <taxon>Gammaproteobacteria</taxon>
        <taxon>Aeromonadales</taxon>
        <taxon>Aeromonadaceae</taxon>
        <taxon>Aeromonas</taxon>
    </lineage>
</organism>
<dbReference type="EMBL" id="JBGXBU010000002">
    <property type="protein sequence ID" value="MFM4892891.1"/>
    <property type="molecule type" value="Genomic_DNA"/>
</dbReference>
<feature type="transmembrane region" description="Helical" evidence="5">
    <location>
        <begin position="359"/>
        <end position="379"/>
    </location>
</feature>
<evidence type="ECO:0000259" key="6">
    <source>
        <dbReference type="PROSITE" id="PS50111"/>
    </source>
</evidence>
<dbReference type="SMART" id="SM00304">
    <property type="entry name" value="HAMP"/>
    <property type="match status" value="1"/>
</dbReference>
<keyword evidence="9" id="KW-1185">Reference proteome</keyword>
<dbReference type="CDD" id="cd12913">
    <property type="entry name" value="PDC1_MCP_like"/>
    <property type="match status" value="1"/>
</dbReference>
<dbReference type="CDD" id="cd06225">
    <property type="entry name" value="HAMP"/>
    <property type="match status" value="1"/>
</dbReference>
<reference evidence="8 9" key="1">
    <citation type="submission" date="2024-09" db="EMBL/GenBank/DDBJ databases">
        <title>Aeromonas strains Genome sequencing and assembly.</title>
        <authorList>
            <person name="Hu X."/>
            <person name="Tang B."/>
        </authorList>
    </citation>
    <scope>NUCLEOTIDE SEQUENCE [LARGE SCALE GENOMIC DNA]</scope>
    <source>
        <strain evidence="8 9">NB23SCDHY001</strain>
    </source>
</reference>
<dbReference type="GeneID" id="97220127"/>
<comment type="caution">
    <text evidence="8">The sequence shown here is derived from an EMBL/GenBank/DDBJ whole genome shotgun (WGS) entry which is preliminary data.</text>
</comment>
<evidence type="ECO:0000256" key="1">
    <source>
        <dbReference type="ARBA" id="ARBA00004370"/>
    </source>
</evidence>
<dbReference type="PROSITE" id="PS50885">
    <property type="entry name" value="HAMP"/>
    <property type="match status" value="1"/>
</dbReference>
<dbReference type="InterPro" id="IPR004089">
    <property type="entry name" value="MCPsignal_dom"/>
</dbReference>
<evidence type="ECO:0000256" key="5">
    <source>
        <dbReference type="SAM" id="Phobius"/>
    </source>
</evidence>
<dbReference type="Gene3D" id="3.30.450.20">
    <property type="entry name" value="PAS domain"/>
    <property type="match status" value="1"/>
</dbReference>
<dbReference type="SMART" id="SM00283">
    <property type="entry name" value="MA"/>
    <property type="match status" value="1"/>
</dbReference>
<name>A0ABW9GP26_9GAMM</name>
<dbReference type="Proteomes" id="UP001630969">
    <property type="component" value="Unassembled WGS sequence"/>
</dbReference>
<dbReference type="Pfam" id="PF00015">
    <property type="entry name" value="MCPsignal"/>
    <property type="match status" value="1"/>
</dbReference>
<keyword evidence="5" id="KW-0472">Membrane</keyword>
<dbReference type="PANTHER" id="PTHR32089:SF120">
    <property type="entry name" value="METHYL-ACCEPTING CHEMOTAXIS PROTEIN TLPQ"/>
    <property type="match status" value="1"/>
</dbReference>
<protein>
    <submittedName>
        <fullName evidence="8">Methyl-accepting chemotaxis protein</fullName>
    </submittedName>
</protein>
<dbReference type="InterPro" id="IPR003660">
    <property type="entry name" value="HAMP_dom"/>
</dbReference>
<sequence>MFSLSVQGRITLIAGCSLLLCAATLVVSSLYTGSRMQDEVMRSTTTEAELAATRWMQAMGSEQAARITSYLDEAYFRTTLLAQSLLFQRQNAADNFTHSEALRGAINQQLHSAVTHSPNLIGAYAIFEPDQLDGEDANYQGSTELGSNDKGRFSSYWAHVGDKVSLEVMDEATLKDASPDAFGTPQNEWYRCSLREQALCLLEPYLDDVGGEQVLMTSVTTPLREEGALLGMVGMDISLARLQTLVAEMDQTLYQGQGRILLLSQGGRVAGAAGFDIKPGEAPGTRDQALLTQIGDWLRQGEPLTQWSQDGASLQSFMPVAMRGTSQHWGIYIDLPRTVVLASANQLQGELAAQARSSVWSQLGVGGAITLGALLFIWWMAHRIVAPIRAVVARLKDIASGEGDLTQRIDIQRSDEIGELADGFNGFLDKLQITIGDIITTVGGTRASASEAAVVADSTSAGMQAQYQEVDLVATAFEELSATALQVSGHARAAVAAADEADSAAQEGKFVVADTQEAMARLMAVISEAKPEVERLSVNSENINDILTVIQSIAEQTNLLALNAAIEAARAGEQGRGFAVVADEVRNLAGRTQNAIVEIQALIHQLQSGTQGVVKAIMSGHSQADLTLGKVDSSVRVLEQIIYAVGTIHQMNEQIARAAGEQSGVADEINRNVSNIRDVSHRIREQAASAAENSRALAALADQQQQLVGQFKV</sequence>
<dbReference type="Pfam" id="PF00672">
    <property type="entry name" value="HAMP"/>
    <property type="match status" value="1"/>
</dbReference>
<keyword evidence="2 4" id="KW-0807">Transducer</keyword>
<proteinExistence type="inferred from homology"/>
<dbReference type="PANTHER" id="PTHR32089">
    <property type="entry name" value="METHYL-ACCEPTING CHEMOTAXIS PROTEIN MCPB"/>
    <property type="match status" value="1"/>
</dbReference>
<accession>A0ABW9GP26</accession>
<keyword evidence="5" id="KW-0812">Transmembrane</keyword>
<gene>
    <name evidence="8" type="ORF">ACEUDJ_08470</name>
</gene>
<evidence type="ECO:0000259" key="7">
    <source>
        <dbReference type="PROSITE" id="PS50885"/>
    </source>
</evidence>
<dbReference type="Gene3D" id="1.10.287.950">
    <property type="entry name" value="Methyl-accepting chemotaxis protein"/>
    <property type="match status" value="1"/>
</dbReference>
<evidence type="ECO:0000313" key="9">
    <source>
        <dbReference type="Proteomes" id="UP001630969"/>
    </source>
</evidence>
<keyword evidence="5" id="KW-1133">Transmembrane helix</keyword>
<feature type="domain" description="Methyl-accepting transducer" evidence="6">
    <location>
        <begin position="441"/>
        <end position="677"/>
    </location>
</feature>
<dbReference type="SUPFAM" id="SSF58104">
    <property type="entry name" value="Methyl-accepting chemotaxis protein (MCP) signaling domain"/>
    <property type="match status" value="1"/>
</dbReference>
<dbReference type="PROSITE" id="PS50111">
    <property type="entry name" value="CHEMOTAXIS_TRANSDUC_2"/>
    <property type="match status" value="1"/>
</dbReference>
<dbReference type="RefSeq" id="WP_408789418.1">
    <property type="nucleotide sequence ID" value="NZ_JBGXBU010000002.1"/>
</dbReference>
<dbReference type="CDD" id="cd11386">
    <property type="entry name" value="MCP_signal"/>
    <property type="match status" value="1"/>
</dbReference>
<evidence type="ECO:0000256" key="4">
    <source>
        <dbReference type="PROSITE-ProRule" id="PRU00284"/>
    </source>
</evidence>